<name>A0A8K0IVH8_COCNU</name>
<organism evidence="3 4">
    <name type="scientific">Cocos nucifera</name>
    <name type="common">Coconut palm</name>
    <dbReference type="NCBI Taxonomy" id="13894"/>
    <lineage>
        <taxon>Eukaryota</taxon>
        <taxon>Viridiplantae</taxon>
        <taxon>Streptophyta</taxon>
        <taxon>Embryophyta</taxon>
        <taxon>Tracheophyta</taxon>
        <taxon>Spermatophyta</taxon>
        <taxon>Magnoliopsida</taxon>
        <taxon>Liliopsida</taxon>
        <taxon>Arecaceae</taxon>
        <taxon>Arecoideae</taxon>
        <taxon>Cocoseae</taxon>
        <taxon>Attaleinae</taxon>
        <taxon>Cocos</taxon>
    </lineage>
</organism>
<evidence type="ECO:0000313" key="3">
    <source>
        <dbReference type="EMBL" id="KAG1368385.1"/>
    </source>
</evidence>
<sequence>MDSAGKVATVTTNLVMEAAVKIAPMVSPVCDVREAKKNLSEGATETVVIDNLRIAAEFLESRLYPIDRRALVGEDAQHLAANAFRSLALVGHYLANFAGVAEFSPLELVEVKGDLEKFKYYLEQKKAANADLVKKIDCSERALSKAREVIDRRDDELSRAHRRIEILERQKFEAERDCRRAHDDIKHLRRMLEERREQGPSPHKALGPKIPQKRRVDATGGRSTHPQVVRVPCGLDLTVPEGSHETSVECLFSDTILSLPAHNVSDLFLKEELVNEEETIETAVDGTPFTEGAEIFKTVSGGTSKAVLGKESVIELANYLNGFIKNTVDLSDKATRFEVEVTILKRTKDQLSKVSGKTFDRTEATKKKAQDAEAALMRVAEENARLLSINKILEAEVEELKARVTRAKASEVEALPTAKIVEEKVSKAVDDFRASKEFRKEKASFALDTYDEGKCIICDEVAAKYPGLDMGFLDEAPRAFDSKDSP</sequence>
<evidence type="ECO:0000256" key="1">
    <source>
        <dbReference type="SAM" id="Coils"/>
    </source>
</evidence>
<gene>
    <name evidence="3" type="ORF">COCNU_14G008530</name>
</gene>
<evidence type="ECO:0000313" key="4">
    <source>
        <dbReference type="Proteomes" id="UP000797356"/>
    </source>
</evidence>
<proteinExistence type="predicted"/>
<comment type="caution">
    <text evidence="3">The sequence shown here is derived from an EMBL/GenBank/DDBJ whole genome shotgun (WGS) entry which is preliminary data.</text>
</comment>
<accession>A0A8K0IVH8</accession>
<reference evidence="3" key="2">
    <citation type="submission" date="2019-07" db="EMBL/GenBank/DDBJ databases">
        <authorList>
            <person name="Yang Y."/>
            <person name="Bocs S."/>
            <person name="Baudouin L."/>
        </authorList>
    </citation>
    <scope>NUCLEOTIDE SEQUENCE</scope>
    <source>
        <tissue evidence="3">Spear leaf of Hainan Tall coconut</tissue>
    </source>
</reference>
<keyword evidence="4" id="KW-1185">Reference proteome</keyword>
<feature type="region of interest" description="Disordered" evidence="2">
    <location>
        <begin position="193"/>
        <end position="227"/>
    </location>
</feature>
<evidence type="ECO:0000256" key="2">
    <source>
        <dbReference type="SAM" id="MobiDB-lite"/>
    </source>
</evidence>
<protein>
    <submittedName>
        <fullName evidence="3">Uncharacterized protein</fullName>
    </submittedName>
</protein>
<keyword evidence="1" id="KW-0175">Coiled coil</keyword>
<dbReference type="EMBL" id="CM017885">
    <property type="protein sequence ID" value="KAG1368385.1"/>
    <property type="molecule type" value="Genomic_DNA"/>
</dbReference>
<dbReference type="Proteomes" id="UP000797356">
    <property type="component" value="Chromosome 14"/>
</dbReference>
<dbReference type="AlphaFoldDB" id="A0A8K0IVH8"/>
<feature type="coiled-coil region" evidence="1">
    <location>
        <begin position="362"/>
        <end position="410"/>
    </location>
</feature>
<reference evidence="3" key="1">
    <citation type="journal article" date="2017" name="Gigascience">
        <title>The genome draft of coconut (Cocos nucifera).</title>
        <authorList>
            <person name="Xiao Y."/>
            <person name="Xu P."/>
            <person name="Fan H."/>
            <person name="Baudouin L."/>
            <person name="Xia W."/>
            <person name="Bocs S."/>
            <person name="Xu J."/>
            <person name="Li Q."/>
            <person name="Guo A."/>
            <person name="Zhou L."/>
            <person name="Li J."/>
            <person name="Wu Y."/>
            <person name="Ma Z."/>
            <person name="Armero A."/>
            <person name="Issali A.E."/>
            <person name="Liu N."/>
            <person name="Peng M."/>
            <person name="Yang Y."/>
        </authorList>
    </citation>
    <scope>NUCLEOTIDE SEQUENCE</scope>
    <source>
        <tissue evidence="3">Spear leaf of Hainan Tall coconut</tissue>
    </source>
</reference>